<gene>
    <name evidence="4" type="ORF">DBT_1765</name>
</gene>
<dbReference type="RefSeq" id="WP_067619131.1">
    <property type="nucleotide sequence ID" value="NZ_MAGO01000009.1"/>
</dbReference>
<sequence length="148" mass="16762">MGSEKLSEYLKRERELRGISLDEISEGTKIPKRSLIYMESGKWDELPGEVFIKGFLKSYAEFIGLTPEEILLRYQEEKSKEESEKGTGQENHSKTLIKNTGIFLLILIIAIILGYFAFETLNKDAISPPKAGNTTLQMRPPSKDGEAY</sequence>
<keyword evidence="2" id="KW-1133">Transmembrane helix</keyword>
<accession>A0A1B9F4F8</accession>
<dbReference type="Proteomes" id="UP000093080">
    <property type="component" value="Unassembled WGS sequence"/>
</dbReference>
<feature type="transmembrane region" description="Helical" evidence="2">
    <location>
        <begin position="101"/>
        <end position="118"/>
    </location>
</feature>
<dbReference type="EMBL" id="MAGO01000009">
    <property type="protein sequence ID" value="OCC14705.1"/>
    <property type="molecule type" value="Genomic_DNA"/>
</dbReference>
<feature type="region of interest" description="Disordered" evidence="1">
    <location>
        <begin position="129"/>
        <end position="148"/>
    </location>
</feature>
<evidence type="ECO:0000256" key="1">
    <source>
        <dbReference type="SAM" id="MobiDB-lite"/>
    </source>
</evidence>
<keyword evidence="5" id="KW-1185">Reference proteome</keyword>
<dbReference type="SMART" id="SM00530">
    <property type="entry name" value="HTH_XRE"/>
    <property type="match status" value="1"/>
</dbReference>
<dbReference type="OrthoDB" id="9797543at2"/>
<comment type="caution">
    <text evidence="4">The sequence shown here is derived from an EMBL/GenBank/DDBJ whole genome shotgun (WGS) entry which is preliminary data.</text>
</comment>
<organism evidence="4 5">
    <name type="scientific">Dissulfuribacter thermophilus</name>
    <dbReference type="NCBI Taxonomy" id="1156395"/>
    <lineage>
        <taxon>Bacteria</taxon>
        <taxon>Pseudomonadati</taxon>
        <taxon>Thermodesulfobacteriota</taxon>
        <taxon>Dissulfuribacteria</taxon>
        <taxon>Dissulfuribacterales</taxon>
        <taxon>Dissulfuribacteraceae</taxon>
        <taxon>Dissulfuribacter</taxon>
    </lineage>
</organism>
<evidence type="ECO:0000259" key="3">
    <source>
        <dbReference type="SMART" id="SM00530"/>
    </source>
</evidence>
<dbReference type="STRING" id="1156395.DBT_1765"/>
<keyword evidence="2" id="KW-0812">Transmembrane</keyword>
<reference evidence="4 5" key="1">
    <citation type="submission" date="2016-06" db="EMBL/GenBank/DDBJ databases">
        <title>Respiratory ammonification of nitrate coupled to the oxidation of elemental sulfur in deep-sea autotrophic thermophilic bacteria.</title>
        <authorList>
            <person name="Slobodkina G.B."/>
            <person name="Mardanov A.V."/>
            <person name="Ravin N.V."/>
            <person name="Frolova A.A."/>
            <person name="Viryasiv M.B."/>
            <person name="Chernyh N.A."/>
            <person name="Bonch-Osmolovskaya E.A."/>
            <person name="Slobodkin A.I."/>
        </authorList>
    </citation>
    <scope>NUCLEOTIDE SEQUENCE [LARGE SCALE GENOMIC DNA]</scope>
    <source>
        <strain evidence="4 5">S69</strain>
    </source>
</reference>
<dbReference type="InterPro" id="IPR010982">
    <property type="entry name" value="Lambda_DNA-bd_dom_sf"/>
</dbReference>
<dbReference type="PANTHER" id="PTHR34475:SF1">
    <property type="entry name" value="CYTOSKELETON PROTEIN RODZ"/>
    <property type="match status" value="1"/>
</dbReference>
<dbReference type="GO" id="GO:0003677">
    <property type="term" value="F:DNA binding"/>
    <property type="evidence" value="ECO:0007669"/>
    <property type="project" value="InterPro"/>
</dbReference>
<dbReference type="SUPFAM" id="SSF47413">
    <property type="entry name" value="lambda repressor-like DNA-binding domains"/>
    <property type="match status" value="1"/>
</dbReference>
<proteinExistence type="predicted"/>
<dbReference type="InterPro" id="IPR050400">
    <property type="entry name" value="Bact_Cytoskel_RodZ"/>
</dbReference>
<dbReference type="PANTHER" id="PTHR34475">
    <property type="match status" value="1"/>
</dbReference>
<evidence type="ECO:0000313" key="5">
    <source>
        <dbReference type="Proteomes" id="UP000093080"/>
    </source>
</evidence>
<dbReference type="Pfam" id="PF13413">
    <property type="entry name" value="HTH_25"/>
    <property type="match status" value="1"/>
</dbReference>
<evidence type="ECO:0000313" key="4">
    <source>
        <dbReference type="EMBL" id="OCC14705.1"/>
    </source>
</evidence>
<protein>
    <submittedName>
        <fullName evidence="4">Transcriptional regulator</fullName>
    </submittedName>
</protein>
<dbReference type="CDD" id="cd00093">
    <property type="entry name" value="HTH_XRE"/>
    <property type="match status" value="1"/>
</dbReference>
<name>A0A1B9F4F8_9BACT</name>
<dbReference type="Gene3D" id="1.10.260.40">
    <property type="entry name" value="lambda repressor-like DNA-binding domains"/>
    <property type="match status" value="1"/>
</dbReference>
<dbReference type="AlphaFoldDB" id="A0A1B9F4F8"/>
<evidence type="ECO:0000256" key="2">
    <source>
        <dbReference type="SAM" id="Phobius"/>
    </source>
</evidence>
<keyword evidence="2" id="KW-0472">Membrane</keyword>
<feature type="domain" description="HTH cro/C1-type" evidence="3">
    <location>
        <begin position="9"/>
        <end position="70"/>
    </location>
</feature>
<dbReference type="InterPro" id="IPR001387">
    <property type="entry name" value="Cro/C1-type_HTH"/>
</dbReference>